<name>A0A0E0J3A3_ORYNI</name>
<evidence type="ECO:0000256" key="9">
    <source>
        <dbReference type="SAM" id="SignalP"/>
    </source>
</evidence>
<evidence type="ECO:0008006" key="14">
    <source>
        <dbReference type="Google" id="ProtNLM"/>
    </source>
</evidence>
<dbReference type="PRINTS" id="PR01226">
    <property type="entry name" value="EXPANSIN"/>
</dbReference>
<dbReference type="Gene3D" id="2.60.40.760">
    <property type="entry name" value="Expansin, cellulose-binding-like domain"/>
    <property type="match status" value="2"/>
</dbReference>
<feature type="chain" id="PRO_5002363653" description="Expansin" evidence="9">
    <location>
        <begin position="22"/>
        <end position="528"/>
    </location>
</feature>
<evidence type="ECO:0000256" key="4">
    <source>
        <dbReference type="ARBA" id="ARBA00022512"/>
    </source>
</evidence>
<sequence>MEKKLLVVLFLSLCCASRLRGEAAQQWTSATATFYGGSDASGTMGGSCGYGNMYSAGYGTNTTALSSALYGDGASCGACYLVTCDASATRWCKNGTSVTVTATNYCPPNYSESGDAGGWCNPPRRHFDMSQPAWEAIAVYSAGIVPVRYARTPCRRVGGIRFGIAGHDYYELVLVTNVAGSGAVAAAWVKGSGTEWLSMSRNWGENWQSNAYLTGQALSFRVQADDGGVVTAYDVAPANWQFGSTYQSDWPGSSTQRRPEGARALSEKGSWRTSDATMAAARMLVLLASLCALLLTASAAKWTPAFATFYGGSDASGTMGGACGYGDLYGAGYGTRTAALSTALFNGGASCGACFTIACDTRKTQWCKPGTSITVTATNFCPPNYALSGDAGGWCNPPRRHFDMSQPAWETIAVYRAGIVPVNYRRVPCQRSGGIRFAVNGHSYFELVLVTNVGGSGAVAQMWIKGSGTGWMAMSRNWGANWQSNARLDGQALSFRVQADDGRVVTAADVAPAGWSFGATYTSSAQFY</sequence>
<dbReference type="STRING" id="4536.A0A0E0J3A3"/>
<dbReference type="Gene3D" id="2.40.40.10">
    <property type="entry name" value="RlpA-like domain"/>
    <property type="match status" value="2"/>
</dbReference>
<keyword evidence="6 9" id="KW-0732">Signal</keyword>
<feature type="domain" description="Expansin-like EG45" evidence="10">
    <location>
        <begin position="320"/>
        <end position="434"/>
    </location>
</feature>
<dbReference type="SMART" id="SM00837">
    <property type="entry name" value="DPBB_1"/>
    <property type="match status" value="2"/>
</dbReference>
<dbReference type="GO" id="GO:0005576">
    <property type="term" value="C:extracellular region"/>
    <property type="evidence" value="ECO:0007669"/>
    <property type="project" value="InterPro"/>
</dbReference>
<dbReference type="CDD" id="cd22274">
    <property type="entry name" value="DPBB_EXPA_N"/>
    <property type="match status" value="2"/>
</dbReference>
<dbReference type="InterPro" id="IPR007118">
    <property type="entry name" value="Expan_Lol_pI"/>
</dbReference>
<evidence type="ECO:0000259" key="10">
    <source>
        <dbReference type="PROSITE" id="PS50842"/>
    </source>
</evidence>
<dbReference type="InterPro" id="IPR036749">
    <property type="entry name" value="Expansin_CBD_sf"/>
</dbReference>
<reference evidence="12" key="1">
    <citation type="submission" date="2015-04" db="UniProtKB">
        <authorList>
            <consortium name="EnsemblPlants"/>
        </authorList>
    </citation>
    <scope>IDENTIFICATION</scope>
    <source>
        <strain evidence="12">SL10</strain>
    </source>
</reference>
<dbReference type="GO" id="GO:0016020">
    <property type="term" value="C:membrane"/>
    <property type="evidence" value="ECO:0007669"/>
    <property type="project" value="UniProtKB-SubCell"/>
</dbReference>
<feature type="domain" description="Expansin-like EG45" evidence="10">
    <location>
        <begin position="45"/>
        <end position="159"/>
    </location>
</feature>
<dbReference type="Gramene" id="ONIVA11G16940.1">
    <property type="protein sequence ID" value="ONIVA11G16940.1"/>
    <property type="gene ID" value="ONIVA11G16940"/>
</dbReference>
<dbReference type="Pfam" id="PF03330">
    <property type="entry name" value="DPBB_1"/>
    <property type="match status" value="2"/>
</dbReference>
<proteinExistence type="inferred from homology"/>
<dbReference type="InterPro" id="IPR002963">
    <property type="entry name" value="Expansin"/>
</dbReference>
<keyword evidence="8" id="KW-1015">Disulfide bond</keyword>
<evidence type="ECO:0000256" key="1">
    <source>
        <dbReference type="ARBA" id="ARBA00004170"/>
    </source>
</evidence>
<evidence type="ECO:0000256" key="6">
    <source>
        <dbReference type="ARBA" id="ARBA00022729"/>
    </source>
</evidence>
<feature type="domain" description="Expansin-like CBD" evidence="11">
    <location>
        <begin position="444"/>
        <end position="523"/>
    </location>
</feature>
<dbReference type="PROSITE" id="PS50842">
    <property type="entry name" value="EXPANSIN_EG45"/>
    <property type="match status" value="2"/>
</dbReference>
<keyword evidence="4" id="KW-0134">Cell wall</keyword>
<keyword evidence="5" id="KW-0964">Secreted</keyword>
<evidence type="ECO:0000256" key="8">
    <source>
        <dbReference type="ARBA" id="ARBA00023157"/>
    </source>
</evidence>
<dbReference type="InterPro" id="IPR007117">
    <property type="entry name" value="Expansin_CBD"/>
</dbReference>
<reference evidence="12" key="2">
    <citation type="submission" date="2018-04" db="EMBL/GenBank/DDBJ databases">
        <title>OnivRS2 (Oryza nivara Reference Sequence Version 2).</title>
        <authorList>
            <person name="Zhang J."/>
            <person name="Kudrna D."/>
            <person name="Lee S."/>
            <person name="Talag J."/>
            <person name="Rajasekar S."/>
            <person name="Welchert J."/>
            <person name="Hsing Y.-I."/>
            <person name="Wing R.A."/>
        </authorList>
    </citation>
    <scope>NUCLEOTIDE SEQUENCE [LARGE SCALE GENOMIC DNA]</scope>
    <source>
        <strain evidence="12">SL10</strain>
    </source>
</reference>
<dbReference type="EnsemblPlants" id="ONIVA11G16940.1">
    <property type="protein sequence ID" value="ONIVA11G16940.1"/>
    <property type="gene ID" value="ONIVA11G16940"/>
</dbReference>
<dbReference type="FunFam" id="2.40.40.10:FF:000001">
    <property type="entry name" value="Expansin"/>
    <property type="match status" value="1"/>
</dbReference>
<dbReference type="InterPro" id="IPR009009">
    <property type="entry name" value="RlpA-like_DPBB"/>
</dbReference>
<dbReference type="AlphaFoldDB" id="A0A0E0J3A3"/>
<keyword evidence="13" id="KW-1185">Reference proteome</keyword>
<organism evidence="12">
    <name type="scientific">Oryza nivara</name>
    <name type="common">Indian wild rice</name>
    <name type="synonym">Oryza sativa f. spontanea</name>
    <dbReference type="NCBI Taxonomy" id="4536"/>
    <lineage>
        <taxon>Eukaryota</taxon>
        <taxon>Viridiplantae</taxon>
        <taxon>Streptophyta</taxon>
        <taxon>Embryophyta</taxon>
        <taxon>Tracheophyta</taxon>
        <taxon>Spermatophyta</taxon>
        <taxon>Magnoliopsida</taxon>
        <taxon>Liliopsida</taxon>
        <taxon>Poales</taxon>
        <taxon>Poaceae</taxon>
        <taxon>BOP clade</taxon>
        <taxon>Oryzoideae</taxon>
        <taxon>Oryzeae</taxon>
        <taxon>Oryzinae</taxon>
        <taxon>Oryza</taxon>
    </lineage>
</organism>
<dbReference type="InterPro" id="IPR036908">
    <property type="entry name" value="RlpA-like_sf"/>
</dbReference>
<dbReference type="InterPro" id="IPR007112">
    <property type="entry name" value="Expansin/allergen_DPBB_dom"/>
</dbReference>
<feature type="domain" description="Expansin-like CBD" evidence="11">
    <location>
        <begin position="169"/>
        <end position="248"/>
    </location>
</feature>
<dbReference type="HOGENOM" id="CLU_027462_6_0_1"/>
<evidence type="ECO:0000259" key="11">
    <source>
        <dbReference type="PROSITE" id="PS50843"/>
    </source>
</evidence>
<dbReference type="PRINTS" id="PR01225">
    <property type="entry name" value="EXPANSNFAMLY"/>
</dbReference>
<evidence type="ECO:0000256" key="2">
    <source>
        <dbReference type="ARBA" id="ARBA00004191"/>
    </source>
</evidence>
<evidence type="ECO:0000256" key="5">
    <source>
        <dbReference type="ARBA" id="ARBA00022525"/>
    </source>
</evidence>
<dbReference type="GO" id="GO:0009828">
    <property type="term" value="P:plant-type cell wall loosening"/>
    <property type="evidence" value="ECO:0007669"/>
    <property type="project" value="UniProtKB-ARBA"/>
</dbReference>
<feature type="signal peptide" evidence="9">
    <location>
        <begin position="1"/>
        <end position="21"/>
    </location>
</feature>
<evidence type="ECO:0000256" key="3">
    <source>
        <dbReference type="ARBA" id="ARBA00005392"/>
    </source>
</evidence>
<dbReference type="Pfam" id="PF01357">
    <property type="entry name" value="Expansin_C"/>
    <property type="match status" value="2"/>
</dbReference>
<dbReference type="eggNOG" id="ENOG502SWQD">
    <property type="taxonomic scope" value="Eukaryota"/>
</dbReference>
<keyword evidence="7" id="KW-0472">Membrane</keyword>
<protein>
    <recommendedName>
        <fullName evidence="14">Expansin</fullName>
    </recommendedName>
</protein>
<accession>A0A0E0J3A3</accession>
<evidence type="ECO:0000256" key="7">
    <source>
        <dbReference type="ARBA" id="ARBA00023136"/>
    </source>
</evidence>
<evidence type="ECO:0000313" key="12">
    <source>
        <dbReference type="EnsemblPlants" id="ONIVA11G16940.1"/>
    </source>
</evidence>
<dbReference type="FunFam" id="2.60.40.760:FF:000001">
    <property type="entry name" value="Expansin"/>
    <property type="match status" value="1"/>
</dbReference>
<comment type="similarity">
    <text evidence="3">Belongs to the expansin family. Expansin A subfamily.</text>
</comment>
<dbReference type="Proteomes" id="UP000006591">
    <property type="component" value="Chromosome 11"/>
</dbReference>
<dbReference type="PROSITE" id="PS50843">
    <property type="entry name" value="EXPANSIN_CBD"/>
    <property type="match status" value="2"/>
</dbReference>
<dbReference type="SUPFAM" id="SSF49590">
    <property type="entry name" value="PHL pollen allergen"/>
    <property type="match status" value="2"/>
</dbReference>
<dbReference type="OMA" id="AWETIAN"/>
<evidence type="ECO:0000313" key="13">
    <source>
        <dbReference type="Proteomes" id="UP000006591"/>
    </source>
</evidence>
<dbReference type="PANTHER" id="PTHR31867">
    <property type="entry name" value="EXPANSIN-A15"/>
    <property type="match status" value="1"/>
</dbReference>
<comment type="subcellular location">
    <subcellularLocation>
        <location evidence="1">Membrane</location>
        <topology evidence="1">Peripheral membrane protein</topology>
    </subcellularLocation>
    <subcellularLocation>
        <location evidence="2">Secreted</location>
        <location evidence="2">Cell wall</location>
    </subcellularLocation>
</comment>
<dbReference type="SUPFAM" id="SSF50685">
    <property type="entry name" value="Barwin-like endoglucanases"/>
    <property type="match status" value="2"/>
</dbReference>